<name>A0ABY4AGY5_9BURK</name>
<dbReference type="Pfam" id="PF00903">
    <property type="entry name" value="Glyoxalase"/>
    <property type="match status" value="1"/>
</dbReference>
<dbReference type="Gene3D" id="3.30.720.110">
    <property type="match status" value="1"/>
</dbReference>
<sequence>MSTPAVERIPSDMHSVTPHLVCADAVSAIDFYVKAFGATDCGKLLAPNGKLIHGMIRIGDSAIMLGEETPQWGALGPLTLKGSPVTLHLYVQDADAAFQRAVDAGATAVMPPADMFWGDRYGMVKDPYGHSWSIAHHVRDMSMEEMQAAATAADSCGNPGA</sequence>
<dbReference type="Proteomes" id="UP000831532">
    <property type="component" value="Chromosome"/>
</dbReference>
<protein>
    <submittedName>
        <fullName evidence="2">VOC family protein</fullName>
    </submittedName>
</protein>
<dbReference type="CDD" id="cd07246">
    <property type="entry name" value="VOC_like"/>
    <property type="match status" value="1"/>
</dbReference>
<dbReference type="InterPro" id="IPR004360">
    <property type="entry name" value="Glyas_Fos-R_dOase_dom"/>
</dbReference>
<dbReference type="PANTHER" id="PTHR34109">
    <property type="entry name" value="BNAUNNG04460D PROTEIN-RELATED"/>
    <property type="match status" value="1"/>
</dbReference>
<evidence type="ECO:0000313" key="2">
    <source>
        <dbReference type="EMBL" id="UOD31853.1"/>
    </source>
</evidence>
<dbReference type="InterPro" id="IPR037523">
    <property type="entry name" value="VOC_core"/>
</dbReference>
<organism evidence="2 3">
    <name type="scientific">Massilia violaceinigra</name>
    <dbReference type="NCBI Taxonomy" id="2045208"/>
    <lineage>
        <taxon>Bacteria</taxon>
        <taxon>Pseudomonadati</taxon>
        <taxon>Pseudomonadota</taxon>
        <taxon>Betaproteobacteria</taxon>
        <taxon>Burkholderiales</taxon>
        <taxon>Oxalobacteraceae</taxon>
        <taxon>Telluria group</taxon>
        <taxon>Massilia</taxon>
    </lineage>
</organism>
<dbReference type="RefSeq" id="WP_243492946.1">
    <property type="nucleotide sequence ID" value="NZ_CP063361.1"/>
</dbReference>
<dbReference type="EMBL" id="CP063361">
    <property type="protein sequence ID" value="UOD31853.1"/>
    <property type="molecule type" value="Genomic_DNA"/>
</dbReference>
<keyword evidence="3" id="KW-1185">Reference proteome</keyword>
<evidence type="ECO:0000313" key="3">
    <source>
        <dbReference type="Proteomes" id="UP000831532"/>
    </source>
</evidence>
<dbReference type="PROSITE" id="PS51819">
    <property type="entry name" value="VOC"/>
    <property type="match status" value="1"/>
</dbReference>
<proteinExistence type="predicted"/>
<dbReference type="PANTHER" id="PTHR34109:SF1">
    <property type="entry name" value="VOC DOMAIN-CONTAINING PROTEIN"/>
    <property type="match status" value="1"/>
</dbReference>
<dbReference type="Gene3D" id="3.30.720.120">
    <property type="match status" value="1"/>
</dbReference>
<reference evidence="2 3" key="1">
    <citation type="submission" date="2020-10" db="EMBL/GenBank/DDBJ databases">
        <title>Genome analysis of Massilia species.</title>
        <authorList>
            <person name="Jung D.-H."/>
        </authorList>
    </citation>
    <scope>NUCLEOTIDE SEQUENCE [LARGE SCALE GENOMIC DNA]</scope>
    <source>
        <strain evidence="3">sipir</strain>
    </source>
</reference>
<evidence type="ECO:0000259" key="1">
    <source>
        <dbReference type="PROSITE" id="PS51819"/>
    </source>
</evidence>
<accession>A0ABY4AGY5</accession>
<dbReference type="SUPFAM" id="SSF54593">
    <property type="entry name" value="Glyoxalase/Bleomycin resistance protein/Dihydroxybiphenyl dioxygenase"/>
    <property type="match status" value="1"/>
</dbReference>
<feature type="domain" description="VOC" evidence="1">
    <location>
        <begin position="12"/>
        <end position="137"/>
    </location>
</feature>
<dbReference type="InterPro" id="IPR029068">
    <property type="entry name" value="Glyas_Bleomycin-R_OHBP_Dase"/>
</dbReference>
<gene>
    <name evidence="2" type="ORF">INH39_09380</name>
</gene>